<keyword evidence="3" id="KW-1185">Reference proteome</keyword>
<comment type="caution">
    <text evidence="2">The sequence shown here is derived from an EMBL/GenBank/DDBJ whole genome shotgun (WGS) entry which is preliminary data.</text>
</comment>
<dbReference type="RefSeq" id="WP_367956030.1">
    <property type="nucleotide sequence ID" value="NZ_JBDPGJ010000005.1"/>
</dbReference>
<evidence type="ECO:0000313" key="3">
    <source>
        <dbReference type="Proteomes" id="UP001556692"/>
    </source>
</evidence>
<accession>A0ABV3SN00</accession>
<proteinExistence type="predicted"/>
<feature type="transmembrane region" description="Helical" evidence="1">
    <location>
        <begin position="57"/>
        <end position="78"/>
    </location>
</feature>
<keyword evidence="1" id="KW-1133">Transmembrane helix</keyword>
<evidence type="ECO:0000313" key="2">
    <source>
        <dbReference type="EMBL" id="MEX0408153.1"/>
    </source>
</evidence>
<keyword evidence="1" id="KW-0472">Membrane</keyword>
<dbReference type="EMBL" id="JBDPGJ010000005">
    <property type="protein sequence ID" value="MEX0408153.1"/>
    <property type="molecule type" value="Genomic_DNA"/>
</dbReference>
<keyword evidence="1" id="KW-0812">Transmembrane</keyword>
<sequence length="89" mass="10010">MIDDKSLTQELLVTLGRIDGQNNLILYRLDRQVEWQDEITKEVSETKERVTKVERRLNWYPAYAAGAAATVGAAVYALKGWIAGFLPNG</sequence>
<dbReference type="Proteomes" id="UP001556692">
    <property type="component" value="Unassembled WGS sequence"/>
</dbReference>
<gene>
    <name evidence="2" type="ORF">ABGN05_21055</name>
</gene>
<protein>
    <submittedName>
        <fullName evidence="2">Uncharacterized protein</fullName>
    </submittedName>
</protein>
<reference evidence="2 3" key="1">
    <citation type="submission" date="2024-05" db="EMBL/GenBank/DDBJ databases">
        <authorList>
            <person name="Jiang F."/>
        </authorList>
    </citation>
    <scope>NUCLEOTIDE SEQUENCE [LARGE SCALE GENOMIC DNA]</scope>
    <source>
        <strain evidence="2 3">LZ166</strain>
    </source>
</reference>
<name>A0ABV3SN00_9HYPH</name>
<evidence type="ECO:0000256" key="1">
    <source>
        <dbReference type="SAM" id="Phobius"/>
    </source>
</evidence>
<organism evidence="2 3">
    <name type="scientific">Aquibium pacificus</name>
    <dbReference type="NCBI Taxonomy" id="3153579"/>
    <lineage>
        <taxon>Bacteria</taxon>
        <taxon>Pseudomonadati</taxon>
        <taxon>Pseudomonadota</taxon>
        <taxon>Alphaproteobacteria</taxon>
        <taxon>Hyphomicrobiales</taxon>
        <taxon>Phyllobacteriaceae</taxon>
        <taxon>Aquibium</taxon>
    </lineage>
</organism>